<dbReference type="CDD" id="cd09272">
    <property type="entry name" value="RNase_HI_RT_Ty1"/>
    <property type="match status" value="1"/>
</dbReference>
<keyword evidence="3" id="KW-0378">Hydrolase</keyword>
<dbReference type="InterPro" id="IPR025724">
    <property type="entry name" value="GAG-pre-integrase_dom"/>
</dbReference>
<dbReference type="Pfam" id="PF12894">
    <property type="entry name" value="ANAPC4_WD40"/>
    <property type="match status" value="1"/>
</dbReference>
<dbReference type="EMBL" id="JBCNJP010000017">
    <property type="protein sequence ID" value="KAK9065328.1"/>
    <property type="molecule type" value="Genomic_DNA"/>
</dbReference>
<dbReference type="SUPFAM" id="SSF53098">
    <property type="entry name" value="Ribonuclease H-like"/>
    <property type="match status" value="1"/>
</dbReference>
<proteinExistence type="predicted"/>
<keyword evidence="4" id="KW-0498">Mitosis</keyword>
<dbReference type="GO" id="GO:0004190">
    <property type="term" value="F:aspartic-type endopeptidase activity"/>
    <property type="evidence" value="ECO:0007669"/>
    <property type="project" value="UniProtKB-KW"/>
</dbReference>
<evidence type="ECO:0000256" key="5">
    <source>
        <dbReference type="ARBA" id="ARBA00022786"/>
    </source>
</evidence>
<keyword evidence="5" id="KW-0833">Ubl conjugation pathway</keyword>
<dbReference type="InterPro" id="IPR001584">
    <property type="entry name" value="Integrase_cat-core"/>
</dbReference>
<dbReference type="Proteomes" id="UP001408789">
    <property type="component" value="Unassembled WGS sequence"/>
</dbReference>
<dbReference type="SUPFAM" id="SSF56672">
    <property type="entry name" value="DNA/RNA polymerases"/>
    <property type="match status" value="1"/>
</dbReference>
<keyword evidence="10" id="KW-1185">Reference proteome</keyword>
<dbReference type="GO" id="GO:0051301">
    <property type="term" value="P:cell division"/>
    <property type="evidence" value="ECO:0007669"/>
    <property type="project" value="UniProtKB-KW"/>
</dbReference>
<dbReference type="InterPro" id="IPR024790">
    <property type="entry name" value="APC4_long_dom"/>
</dbReference>
<dbReference type="Gene3D" id="2.130.10.10">
    <property type="entry name" value="YVTN repeat-like/Quinoprotein amine dehydrogenase"/>
    <property type="match status" value="1"/>
</dbReference>
<dbReference type="GO" id="GO:0015074">
    <property type="term" value="P:DNA integration"/>
    <property type="evidence" value="ECO:0007669"/>
    <property type="project" value="InterPro"/>
</dbReference>
<feature type="region of interest" description="Disordered" evidence="7">
    <location>
        <begin position="958"/>
        <end position="1077"/>
    </location>
</feature>
<dbReference type="GO" id="GO:0070979">
    <property type="term" value="P:protein K11-linked ubiquitination"/>
    <property type="evidence" value="ECO:0007669"/>
    <property type="project" value="TreeGrafter"/>
</dbReference>
<dbReference type="Pfam" id="PF25597">
    <property type="entry name" value="SH3_retrovirus"/>
    <property type="match status" value="1"/>
</dbReference>
<evidence type="ECO:0000313" key="10">
    <source>
        <dbReference type="Proteomes" id="UP001408789"/>
    </source>
</evidence>
<dbReference type="InterPro" id="IPR043502">
    <property type="entry name" value="DNA/RNA_pol_sf"/>
</dbReference>
<evidence type="ECO:0000256" key="6">
    <source>
        <dbReference type="ARBA" id="ARBA00023306"/>
    </source>
</evidence>
<evidence type="ECO:0000259" key="8">
    <source>
        <dbReference type="PROSITE" id="PS50994"/>
    </source>
</evidence>
<dbReference type="Pfam" id="PF00665">
    <property type="entry name" value="rve"/>
    <property type="match status" value="1"/>
</dbReference>
<organism evidence="9 10">
    <name type="scientific">Deinandra increscens subsp. villosa</name>
    <dbReference type="NCBI Taxonomy" id="3103831"/>
    <lineage>
        <taxon>Eukaryota</taxon>
        <taxon>Viridiplantae</taxon>
        <taxon>Streptophyta</taxon>
        <taxon>Embryophyta</taxon>
        <taxon>Tracheophyta</taxon>
        <taxon>Spermatophyta</taxon>
        <taxon>Magnoliopsida</taxon>
        <taxon>eudicotyledons</taxon>
        <taxon>Gunneridae</taxon>
        <taxon>Pentapetalae</taxon>
        <taxon>asterids</taxon>
        <taxon>campanulids</taxon>
        <taxon>Asterales</taxon>
        <taxon>Asteraceae</taxon>
        <taxon>Asteroideae</taxon>
        <taxon>Heliantheae alliance</taxon>
        <taxon>Madieae</taxon>
        <taxon>Madiinae</taxon>
        <taxon>Deinandra</taxon>
    </lineage>
</organism>
<keyword evidence="3" id="KW-0064">Aspartyl protease</keyword>
<gene>
    <name evidence="9" type="ORF">SSX86_016711</name>
</gene>
<keyword evidence="6" id="KW-0131">Cell cycle</keyword>
<feature type="compositionally biased region" description="Low complexity" evidence="7">
    <location>
        <begin position="981"/>
        <end position="993"/>
    </location>
</feature>
<dbReference type="InterPro" id="IPR024789">
    <property type="entry name" value="APC4"/>
</dbReference>
<name>A0AAP0D2R5_9ASTR</name>
<dbReference type="PANTHER" id="PTHR13260">
    <property type="entry name" value="ANAPHASE PROMOTING COMPLEX SUBUNIT 4 APC4"/>
    <property type="match status" value="1"/>
</dbReference>
<evidence type="ECO:0000256" key="1">
    <source>
        <dbReference type="ARBA" id="ARBA00016067"/>
    </source>
</evidence>
<dbReference type="PANTHER" id="PTHR13260:SF0">
    <property type="entry name" value="ANAPHASE-PROMOTING COMPLEX SUBUNIT 4"/>
    <property type="match status" value="1"/>
</dbReference>
<dbReference type="GO" id="GO:0003676">
    <property type="term" value="F:nucleic acid binding"/>
    <property type="evidence" value="ECO:0007669"/>
    <property type="project" value="InterPro"/>
</dbReference>
<dbReference type="InterPro" id="IPR057670">
    <property type="entry name" value="SH3_retrovirus"/>
</dbReference>
<dbReference type="InterPro" id="IPR013103">
    <property type="entry name" value="RVT_2"/>
</dbReference>
<dbReference type="Gene3D" id="3.30.420.10">
    <property type="entry name" value="Ribonuclease H-like superfamily/Ribonuclease H"/>
    <property type="match status" value="1"/>
</dbReference>
<feature type="compositionally biased region" description="Polar residues" evidence="7">
    <location>
        <begin position="1037"/>
        <end position="1046"/>
    </location>
</feature>
<dbReference type="Pfam" id="PF13976">
    <property type="entry name" value="gag_pre-integrs"/>
    <property type="match status" value="1"/>
</dbReference>
<dbReference type="InterPro" id="IPR036397">
    <property type="entry name" value="RNaseH_sf"/>
</dbReference>
<dbReference type="Pfam" id="PF07727">
    <property type="entry name" value="RVT_2"/>
    <property type="match status" value="1"/>
</dbReference>
<accession>A0AAP0D2R5</accession>
<dbReference type="PROSITE" id="PS50994">
    <property type="entry name" value="INTEGRASE"/>
    <property type="match status" value="1"/>
</dbReference>
<dbReference type="InterPro" id="IPR015943">
    <property type="entry name" value="WD40/YVTN_repeat-like_dom_sf"/>
</dbReference>
<evidence type="ECO:0000256" key="7">
    <source>
        <dbReference type="SAM" id="MobiDB-lite"/>
    </source>
</evidence>
<dbReference type="GO" id="GO:0034399">
    <property type="term" value="C:nuclear periphery"/>
    <property type="evidence" value="ECO:0007669"/>
    <property type="project" value="TreeGrafter"/>
</dbReference>
<feature type="domain" description="Integrase catalytic" evidence="8">
    <location>
        <begin position="705"/>
        <end position="880"/>
    </location>
</feature>
<keyword evidence="3" id="KW-0645">Protease</keyword>
<dbReference type="InterPro" id="IPR024977">
    <property type="entry name" value="Apc4-like_WD40_dom"/>
</dbReference>
<protein>
    <recommendedName>
        <fullName evidence="1">Anaphase-promoting complex subunit 4</fullName>
    </recommendedName>
</protein>
<sequence>METDEEDVSRIVPFQLQFDKPVASQIRIAEWNPEKDLLAMVTEDSKILLHRFNWQRLWTISPGRCITSLCWRPDGKAIAIGLQDGTISLHDVENGKLLRSMKPHAVAVVCLNWEDGGGEEISDDNFVSKYEDRTSRFFPPAPRAPRVPGLVPGETGFMDESENLSQELSNSSHQRFNILCSADKDGIISFNIFGIFPIGKIHTTASVLLCCFCVASVYCCCSVASVDFLCGQSAKNQEVQENTIAPGLINYTSVLRIPVKLNSNNWNSWSLFVKKGLMSLDKEGHLTDNPPDPMTREWRVDDSGIQMALWNAMEPQVLAIAQNFATVKTMWKHLSSSFSAKESLSHAYSVVQAYTRIEQGDSSFTDYFTRFSKLQDELHALFPPTTDLKVQEERNTKMAVMMFIVGLSPKYSSARPLLLSNSTAIKSVASTYHLLREMYGSDTAIPESTDTSAMLTTTKGIGRAHEVQLPKSPPGSQPTTRPRARIATVDEPTNQTAPTYTLSQEEYARFQQLLSSHTANPSPQAHSAHSGTSPSLDSSWVIDFGATHHMTGNEGIISSLHNISHPPVRIADGSSCPVRGIGSVRNSTNLNLSSVLLVPKFPDNLCSVSQITKQNNCSVTFYPSYCVFQELGTNRLIGTGFESRGLYRLSLPTHPKANICDSTIRETHYRLGHPSVAVMRQMRPDFPISSDFHCESCQLGKHTRRPYPPKVSSRVSTVFELLHSDVWGPCSTKSTLGFQYFITFIDDYSRATWVYLMKSRSEINFIFREFHSYVQNQFNTSIKTLRTDNAKEYLSTEFSTYLKQHGIVHESSCVYTPQQNGIAERKNRHLLDVARTIMLHSHVPHRFWGDAVLTAAYLINRMPSSVLKGQTPFSILFPKGTPFPLAPKIFGCVAYVHDHRPGTTKLEPRAIRCVFLGYSRVQKGYRCYSPSLRRYFTSADVTFHESCPYFSNCPTPASDLFPDPEPESESPIIPTIPLPSVPSTSSSPVSDSSKTNDATTGLPKVTPPVVFTYARRNKDKTTQPLDTQPDHDAGPSLVSSSATEPNASLPPTTHSTHDPPPLDIQTYDPPGAPYPDIPIAFRKETRQRSTRYPIQHHVSYAHLSAESRAYTTAIDSYPIPKDVMTALNHPGWRKAMEDEIGALRANHTWDLEPLPHGKRVIGCRWVFTVKLNPDGSLHRLKARLVAKGYSQAYGIDYDETFSPVAKMPSVRICISLAAINHWPLHQLDVKNAFLHGVLEEEVYMEQPPGFVVEEEASKVCRLRRSLYGLKQSPRAWFGRFSEVMGEFGMIRSAYDHSVFFRHLHGRRIILVVYVDDIIITGDDEVGITKLKQFLQSRFQITDLGRLRYFLGIEVSRSPQGILLSQRKYVLDILTECGLLGCKPVDSPMLPTGKLLPEDGSPMKDPERYRRLVGKPNYLTVTRPDISFAVSVLSQFMATPYTGHWNAALRVLRYLKNSPGLGILYSDQGHCRVGAFTEEGDGRISGFSDADWAGCPISRRSTTGYCVFVGGNLVSWKSKKQHTVSRSSAESEYRAMADVTSEMIWDIHDFSVSCSLANEHVDSKLLNASICKVALSKDLCHLTVLCSGMLQDPQHDLHGFHCLTLDTSIFFKRRNELHQVAQQASNIEDLTEVIRASLSVMSKQWSDAMYAFHDKFDSLSSLIHDHGLDSTPQEEFLSLIGGARTSSAVHQFLVNSLGEAGLKRITKLVCGAGKELQVVVLEHMQPAAEMIGFRLGELRGLSKWRSRYQGVGLDETLIDNATEKAGMLLIQVQRFMRVLSSSVQQFSNFFNWLHKCVKMLMSEPSDQQQLPAFNSELVILFLKYLYDQDPVRRLLESTEVDHSIEVDLETMERVQELAYFGGFTDFDYLRRTLAKEFQQMESCFKEAFQMPFTTISKKILCQNLLPLFPIESVSKSASSTVPTSISYYKEEMHEKKQSFSDYISFILPDEPSSELSNYIVITRCLMNNDLEAVLLCVPDGYHCVDLSLYKECQLVLLLNGPSSFSENLEKACMAIVQADELPFVAIPSLDSSSLWKLHELKDSIVYLQMDSLKVRGIPHSVIAPLAVSASRGVACVFATRKRALVYILDEDEDEISDED</sequence>
<dbReference type="GO" id="GO:0005680">
    <property type="term" value="C:anaphase-promoting complex"/>
    <property type="evidence" value="ECO:0007669"/>
    <property type="project" value="InterPro"/>
</dbReference>
<evidence type="ECO:0000313" key="9">
    <source>
        <dbReference type="EMBL" id="KAK9065328.1"/>
    </source>
</evidence>
<evidence type="ECO:0000256" key="2">
    <source>
        <dbReference type="ARBA" id="ARBA00022618"/>
    </source>
</evidence>
<keyword evidence="2" id="KW-0132">Cell division</keyword>
<dbReference type="SMART" id="SM00320">
    <property type="entry name" value="WD40"/>
    <property type="match status" value="2"/>
</dbReference>
<dbReference type="InterPro" id="IPR036322">
    <property type="entry name" value="WD40_repeat_dom_sf"/>
</dbReference>
<dbReference type="Pfam" id="PF22936">
    <property type="entry name" value="Pol_BBD"/>
    <property type="match status" value="1"/>
</dbReference>
<dbReference type="InterPro" id="IPR001680">
    <property type="entry name" value="WD40_rpt"/>
</dbReference>
<comment type="caution">
    <text evidence="9">The sequence shown here is derived from an EMBL/GenBank/DDBJ whole genome shotgun (WGS) entry which is preliminary data.</text>
</comment>
<dbReference type="InterPro" id="IPR054722">
    <property type="entry name" value="PolX-like_BBD"/>
</dbReference>
<dbReference type="Pfam" id="PF12896">
    <property type="entry name" value="ANAPC4"/>
    <property type="match status" value="1"/>
</dbReference>
<dbReference type="GO" id="GO:0031145">
    <property type="term" value="P:anaphase-promoting complex-dependent catabolic process"/>
    <property type="evidence" value="ECO:0007669"/>
    <property type="project" value="InterPro"/>
</dbReference>
<dbReference type="InterPro" id="IPR012337">
    <property type="entry name" value="RNaseH-like_sf"/>
</dbReference>
<reference evidence="9 10" key="1">
    <citation type="submission" date="2024-04" db="EMBL/GenBank/DDBJ databases">
        <title>The reference genome of an endangered Asteraceae, Deinandra increscens subsp. villosa, native to the Central Coast of California.</title>
        <authorList>
            <person name="Guilliams M."/>
            <person name="Hasenstab-Lehman K."/>
            <person name="Meyer R."/>
            <person name="Mcevoy S."/>
        </authorList>
    </citation>
    <scope>NUCLEOTIDE SEQUENCE [LARGE SCALE GENOMIC DNA]</scope>
    <source>
        <tissue evidence="9">Leaf</tissue>
    </source>
</reference>
<dbReference type="SUPFAM" id="SSF50978">
    <property type="entry name" value="WD40 repeat-like"/>
    <property type="match status" value="1"/>
</dbReference>
<evidence type="ECO:0000256" key="3">
    <source>
        <dbReference type="ARBA" id="ARBA00022750"/>
    </source>
</evidence>
<feature type="region of interest" description="Disordered" evidence="7">
    <location>
        <begin position="462"/>
        <end position="485"/>
    </location>
</feature>
<evidence type="ECO:0000256" key="4">
    <source>
        <dbReference type="ARBA" id="ARBA00022776"/>
    </source>
</evidence>